<comment type="caution">
    <text evidence="4">The sequence shown here is derived from an EMBL/GenBank/DDBJ whole genome shotgun (WGS) entry which is preliminary data.</text>
</comment>
<protein>
    <recommendedName>
        <fullName evidence="3">CCDC174 alpha/beta GRSR domain-containing protein</fullName>
    </recommendedName>
</protein>
<dbReference type="FunCoup" id="A0A1X2HIH3">
    <property type="interactions" value="487"/>
</dbReference>
<dbReference type="EMBL" id="MCGN01000003">
    <property type="protein sequence ID" value="ORY98893.1"/>
    <property type="molecule type" value="Genomic_DNA"/>
</dbReference>
<dbReference type="InParanoid" id="A0A1X2HIH3"/>
<dbReference type="Proteomes" id="UP000242180">
    <property type="component" value="Unassembled WGS sequence"/>
</dbReference>
<evidence type="ECO:0000256" key="1">
    <source>
        <dbReference type="ARBA" id="ARBA00023054"/>
    </source>
</evidence>
<evidence type="ECO:0000313" key="5">
    <source>
        <dbReference type="Proteomes" id="UP000242180"/>
    </source>
</evidence>
<feature type="compositionally biased region" description="Acidic residues" evidence="2">
    <location>
        <begin position="144"/>
        <end position="157"/>
    </location>
</feature>
<feature type="compositionally biased region" description="Basic and acidic residues" evidence="2">
    <location>
        <begin position="64"/>
        <end position="92"/>
    </location>
</feature>
<keyword evidence="1" id="KW-0175">Coiled coil</keyword>
<dbReference type="PANTHER" id="PTHR15885:SF1">
    <property type="entry name" value="COILED-COIL DOMAIN-CONTAINING PROTEIN 174"/>
    <property type="match status" value="1"/>
</dbReference>
<feature type="region of interest" description="Disordered" evidence="2">
    <location>
        <begin position="22"/>
        <end position="203"/>
    </location>
</feature>
<dbReference type="InterPro" id="IPR025066">
    <property type="entry name" value="CCDC174-like"/>
</dbReference>
<accession>A0A1X2HIH3</accession>
<keyword evidence="5" id="KW-1185">Reference proteome</keyword>
<feature type="compositionally biased region" description="Acidic residues" evidence="2">
    <location>
        <begin position="105"/>
        <end position="115"/>
    </location>
</feature>
<dbReference type="OMA" id="HNKGAQK"/>
<feature type="compositionally biased region" description="Basic and acidic residues" evidence="2">
    <location>
        <begin position="158"/>
        <end position="172"/>
    </location>
</feature>
<evidence type="ECO:0000313" key="4">
    <source>
        <dbReference type="EMBL" id="ORY98893.1"/>
    </source>
</evidence>
<dbReference type="Pfam" id="PF25449">
    <property type="entry name" value="CCDC174_GRSR"/>
    <property type="match status" value="1"/>
</dbReference>
<feature type="compositionally biased region" description="Basic and acidic residues" evidence="2">
    <location>
        <begin position="234"/>
        <end position="254"/>
    </location>
</feature>
<feature type="domain" description="CCDC174 alpha/beta GRSR" evidence="3">
    <location>
        <begin position="152"/>
        <end position="169"/>
    </location>
</feature>
<evidence type="ECO:0000259" key="3">
    <source>
        <dbReference type="Pfam" id="PF25449"/>
    </source>
</evidence>
<evidence type="ECO:0000256" key="2">
    <source>
        <dbReference type="SAM" id="MobiDB-lite"/>
    </source>
</evidence>
<name>A0A1X2HIH3_SYNRA</name>
<gene>
    <name evidence="4" type="ORF">BCR43DRAFT_522936</name>
</gene>
<organism evidence="4 5">
    <name type="scientific">Syncephalastrum racemosum</name>
    <name type="common">Filamentous fungus</name>
    <dbReference type="NCBI Taxonomy" id="13706"/>
    <lineage>
        <taxon>Eukaryota</taxon>
        <taxon>Fungi</taxon>
        <taxon>Fungi incertae sedis</taxon>
        <taxon>Mucoromycota</taxon>
        <taxon>Mucoromycotina</taxon>
        <taxon>Mucoromycetes</taxon>
        <taxon>Mucorales</taxon>
        <taxon>Syncephalastraceae</taxon>
        <taxon>Syncephalastrum</taxon>
    </lineage>
</organism>
<proteinExistence type="predicted"/>
<reference evidence="4 5" key="1">
    <citation type="submission" date="2016-07" db="EMBL/GenBank/DDBJ databases">
        <title>Pervasive Adenine N6-methylation of Active Genes in Fungi.</title>
        <authorList>
            <consortium name="DOE Joint Genome Institute"/>
            <person name="Mondo S.J."/>
            <person name="Dannebaum R.O."/>
            <person name="Kuo R.C."/>
            <person name="Labutti K."/>
            <person name="Haridas S."/>
            <person name="Kuo A."/>
            <person name="Salamov A."/>
            <person name="Ahrendt S.R."/>
            <person name="Lipzen A."/>
            <person name="Sullivan W."/>
            <person name="Andreopoulos W.B."/>
            <person name="Clum A."/>
            <person name="Lindquist E."/>
            <person name="Daum C."/>
            <person name="Ramamoorthy G.K."/>
            <person name="Gryganskyi A."/>
            <person name="Culley D."/>
            <person name="Magnuson J.K."/>
            <person name="James T.Y."/>
            <person name="O'Malley M.A."/>
            <person name="Stajich J.E."/>
            <person name="Spatafora J.W."/>
            <person name="Visel A."/>
            <person name="Grigoriev I.V."/>
        </authorList>
    </citation>
    <scope>NUCLEOTIDE SEQUENCE [LARGE SCALE GENOMIC DNA]</scope>
    <source>
        <strain evidence="4 5">NRRL 2496</strain>
    </source>
</reference>
<dbReference type="Pfam" id="PF13300">
    <property type="entry name" value="DUF4078"/>
    <property type="match status" value="1"/>
</dbReference>
<dbReference type="InterPro" id="IPR057464">
    <property type="entry name" value="CCDC174_GRSR"/>
</dbReference>
<dbReference type="GO" id="GO:0005634">
    <property type="term" value="C:nucleus"/>
    <property type="evidence" value="ECO:0007669"/>
    <property type="project" value="TreeGrafter"/>
</dbReference>
<dbReference type="OrthoDB" id="333551at2759"/>
<feature type="compositionally biased region" description="Basic and acidic residues" evidence="2">
    <location>
        <begin position="117"/>
        <end position="143"/>
    </location>
</feature>
<feature type="compositionally biased region" description="Basic and acidic residues" evidence="2">
    <location>
        <begin position="188"/>
        <end position="203"/>
    </location>
</feature>
<sequence>MPPKPVIDISASSAIDLKAQIAQQKEEFDRKRAGAKQGPAAPRRSDKKKPTVWARQNKGVSARQQRDEVQRIEDVEAHSLTRSREALERKAQLYEQLRKRRRDSDEDDDEEDILIDFDQKYWQDRELEERQRAQEKEKQRDKDEQGDEDDPWIEYEDEFGRTRIVRRSERPSSPESSPEPEDQPFIPRDPDQLADRASIRHYDASAEVRTRGVGFYQFATDDEQRAEQMERLNRLRQETEDARRNAQSAADRRKANMTQAAEKIKAKRAAMLAKRHKTAPMPANLDEDAVTQFLSSVRKTVEK</sequence>
<dbReference type="PANTHER" id="PTHR15885">
    <property type="entry name" value="COILED-COIL DOMAIN-CONTAINING PROTEIN 174"/>
    <property type="match status" value="1"/>
</dbReference>
<dbReference type="STRING" id="13706.A0A1X2HIH3"/>
<feature type="region of interest" description="Disordered" evidence="2">
    <location>
        <begin position="234"/>
        <end position="256"/>
    </location>
</feature>
<dbReference type="AlphaFoldDB" id="A0A1X2HIH3"/>